<organism evidence="6 7">
    <name type="scientific">Physcomitrium patens</name>
    <name type="common">Spreading-leaved earth moss</name>
    <name type="synonym">Physcomitrella patens</name>
    <dbReference type="NCBI Taxonomy" id="3218"/>
    <lineage>
        <taxon>Eukaryota</taxon>
        <taxon>Viridiplantae</taxon>
        <taxon>Streptophyta</taxon>
        <taxon>Embryophyta</taxon>
        <taxon>Bryophyta</taxon>
        <taxon>Bryophytina</taxon>
        <taxon>Bryopsida</taxon>
        <taxon>Funariidae</taxon>
        <taxon>Funariales</taxon>
        <taxon>Funariaceae</taxon>
        <taxon>Physcomitrium</taxon>
    </lineage>
</organism>
<protein>
    <recommendedName>
        <fullName evidence="8">Pentacotripeptide-repeat region of PRORP domain-containing protein</fullName>
    </recommendedName>
</protein>
<dbReference type="InterPro" id="IPR011990">
    <property type="entry name" value="TPR-like_helical_dom_sf"/>
</dbReference>
<evidence type="ECO:0000313" key="7">
    <source>
        <dbReference type="Proteomes" id="UP000006727"/>
    </source>
</evidence>
<evidence type="ECO:0000256" key="2">
    <source>
        <dbReference type="ARBA" id="ARBA00022737"/>
    </source>
</evidence>
<accession>A0A7I4E0U5</accession>
<dbReference type="Gene3D" id="1.25.40.10">
    <property type="entry name" value="Tetratricopeptide repeat domain"/>
    <property type="match status" value="2"/>
</dbReference>
<dbReference type="Proteomes" id="UP000006727">
    <property type="component" value="Chromosome 6"/>
</dbReference>
<evidence type="ECO:0000256" key="1">
    <source>
        <dbReference type="ARBA" id="ARBA00007626"/>
    </source>
</evidence>
<dbReference type="NCBIfam" id="TIGR00756">
    <property type="entry name" value="PPR"/>
    <property type="match status" value="6"/>
</dbReference>
<feature type="repeat" description="PPR" evidence="3">
    <location>
        <begin position="200"/>
        <end position="234"/>
    </location>
</feature>
<keyword evidence="7" id="KW-1185">Reference proteome</keyword>
<dbReference type="PROSITE" id="PS51375">
    <property type="entry name" value="PPR"/>
    <property type="match status" value="6"/>
</dbReference>
<feature type="region of interest" description="Disordered" evidence="4">
    <location>
        <begin position="75"/>
        <end position="95"/>
    </location>
</feature>
<dbReference type="PANTHER" id="PTHR47447:SF17">
    <property type="entry name" value="OS12G0638900 PROTEIN"/>
    <property type="match status" value="1"/>
</dbReference>
<name>A0A7I4E0U5_PHYPA</name>
<dbReference type="Gramene" id="Pp3c6_26210V3.8">
    <property type="protein sequence ID" value="Pp3c6_26210V3.8"/>
    <property type="gene ID" value="Pp3c6_26210"/>
</dbReference>
<dbReference type="EnsemblPlants" id="Pp3c6_26210V3.18">
    <property type="protein sequence ID" value="Pp3c6_26210V3.18"/>
    <property type="gene ID" value="Pp3c6_26210"/>
</dbReference>
<gene>
    <name evidence="6" type="primary">LOC112283451</name>
</gene>
<evidence type="ECO:0008006" key="8">
    <source>
        <dbReference type="Google" id="ProtNLM"/>
    </source>
</evidence>
<dbReference type="PANTHER" id="PTHR47447">
    <property type="entry name" value="OS03G0856100 PROTEIN"/>
    <property type="match status" value="1"/>
</dbReference>
<dbReference type="InterPro" id="IPR002885">
    <property type="entry name" value="PPR_rpt"/>
</dbReference>
<dbReference type="EMBL" id="ABEU02000006">
    <property type="status" value="NOT_ANNOTATED_CDS"/>
    <property type="molecule type" value="Genomic_DNA"/>
</dbReference>
<feature type="repeat" description="PPR" evidence="3">
    <location>
        <begin position="305"/>
        <end position="339"/>
    </location>
</feature>
<reference evidence="6 7" key="2">
    <citation type="journal article" date="2018" name="Plant J.">
        <title>The Physcomitrella patens chromosome-scale assembly reveals moss genome structure and evolution.</title>
        <authorList>
            <person name="Lang D."/>
            <person name="Ullrich K.K."/>
            <person name="Murat F."/>
            <person name="Fuchs J."/>
            <person name="Jenkins J."/>
            <person name="Haas F.B."/>
            <person name="Piednoel M."/>
            <person name="Gundlach H."/>
            <person name="Van Bel M."/>
            <person name="Meyberg R."/>
            <person name="Vives C."/>
            <person name="Morata J."/>
            <person name="Symeonidi A."/>
            <person name="Hiss M."/>
            <person name="Muchero W."/>
            <person name="Kamisugi Y."/>
            <person name="Saleh O."/>
            <person name="Blanc G."/>
            <person name="Decker E.L."/>
            <person name="van Gessel N."/>
            <person name="Grimwood J."/>
            <person name="Hayes R.D."/>
            <person name="Graham S.W."/>
            <person name="Gunter L.E."/>
            <person name="McDaniel S.F."/>
            <person name="Hoernstein S.N.W."/>
            <person name="Larsson A."/>
            <person name="Li F.W."/>
            <person name="Perroud P.F."/>
            <person name="Phillips J."/>
            <person name="Ranjan P."/>
            <person name="Rokshar D.S."/>
            <person name="Rothfels C.J."/>
            <person name="Schneider L."/>
            <person name="Shu S."/>
            <person name="Stevenson D.W."/>
            <person name="Thummler F."/>
            <person name="Tillich M."/>
            <person name="Villarreal Aguilar J.C."/>
            <person name="Widiez T."/>
            <person name="Wong G.K."/>
            <person name="Wymore A."/>
            <person name="Zhang Y."/>
            <person name="Zimmer A.D."/>
            <person name="Quatrano R.S."/>
            <person name="Mayer K.F.X."/>
            <person name="Goodstein D."/>
            <person name="Casacuberta J.M."/>
            <person name="Vandepoele K."/>
            <person name="Reski R."/>
            <person name="Cuming A.C."/>
            <person name="Tuskan G.A."/>
            <person name="Maumus F."/>
            <person name="Salse J."/>
            <person name="Schmutz J."/>
            <person name="Rensing S.A."/>
        </authorList>
    </citation>
    <scope>NUCLEOTIDE SEQUENCE [LARGE SCALE GENOMIC DNA]</scope>
    <source>
        <strain evidence="6 7">cv. Gransden 2004</strain>
    </source>
</reference>
<feature type="repeat" description="PPR" evidence="3">
    <location>
        <begin position="340"/>
        <end position="374"/>
    </location>
</feature>
<feature type="repeat" description="PPR" evidence="3">
    <location>
        <begin position="235"/>
        <end position="269"/>
    </location>
</feature>
<keyword evidence="2" id="KW-0677">Repeat</keyword>
<dbReference type="Pfam" id="PF13041">
    <property type="entry name" value="PPR_2"/>
    <property type="match status" value="3"/>
</dbReference>
<feature type="signal peptide" evidence="5">
    <location>
        <begin position="1"/>
        <end position="15"/>
    </location>
</feature>
<dbReference type="AlphaFoldDB" id="A0A7I4E0U5"/>
<evidence type="ECO:0000256" key="4">
    <source>
        <dbReference type="SAM" id="MobiDB-lite"/>
    </source>
</evidence>
<reference evidence="6" key="3">
    <citation type="submission" date="2020-12" db="UniProtKB">
        <authorList>
            <consortium name="EnsemblPlants"/>
        </authorList>
    </citation>
    <scope>IDENTIFICATION</scope>
</reference>
<feature type="chain" id="PRO_5043238875" description="Pentacotripeptide-repeat region of PRORP domain-containing protein" evidence="5">
    <location>
        <begin position="16"/>
        <end position="416"/>
    </location>
</feature>
<reference evidence="6 7" key="1">
    <citation type="journal article" date="2008" name="Science">
        <title>The Physcomitrella genome reveals evolutionary insights into the conquest of land by plants.</title>
        <authorList>
            <person name="Rensing S."/>
            <person name="Lang D."/>
            <person name="Zimmer A."/>
            <person name="Terry A."/>
            <person name="Salamov A."/>
            <person name="Shapiro H."/>
            <person name="Nishiyama T."/>
            <person name="Perroud P.-F."/>
            <person name="Lindquist E."/>
            <person name="Kamisugi Y."/>
            <person name="Tanahashi T."/>
            <person name="Sakakibara K."/>
            <person name="Fujita T."/>
            <person name="Oishi K."/>
            <person name="Shin-I T."/>
            <person name="Kuroki Y."/>
            <person name="Toyoda A."/>
            <person name="Suzuki Y."/>
            <person name="Hashimoto A."/>
            <person name="Yamaguchi K."/>
            <person name="Sugano A."/>
            <person name="Kohara Y."/>
            <person name="Fujiyama A."/>
            <person name="Anterola A."/>
            <person name="Aoki S."/>
            <person name="Ashton N."/>
            <person name="Barbazuk W.B."/>
            <person name="Barker E."/>
            <person name="Bennetzen J."/>
            <person name="Bezanilla M."/>
            <person name="Blankenship R."/>
            <person name="Cho S.H."/>
            <person name="Dutcher S."/>
            <person name="Estelle M."/>
            <person name="Fawcett J.A."/>
            <person name="Gundlach H."/>
            <person name="Hanada K."/>
            <person name="Heyl A."/>
            <person name="Hicks K.A."/>
            <person name="Hugh J."/>
            <person name="Lohr M."/>
            <person name="Mayer K."/>
            <person name="Melkozernov A."/>
            <person name="Murata T."/>
            <person name="Nelson D."/>
            <person name="Pils B."/>
            <person name="Prigge M."/>
            <person name="Reiss B."/>
            <person name="Renner T."/>
            <person name="Rombauts S."/>
            <person name="Rushton P."/>
            <person name="Sanderfoot A."/>
            <person name="Schween G."/>
            <person name="Shiu S.-H."/>
            <person name="Stueber K."/>
            <person name="Theodoulou F.L."/>
            <person name="Tu H."/>
            <person name="Van de Peer Y."/>
            <person name="Verrier P.J."/>
            <person name="Waters E."/>
            <person name="Wood A."/>
            <person name="Yang L."/>
            <person name="Cove D."/>
            <person name="Cuming A."/>
            <person name="Hasebe M."/>
            <person name="Lucas S."/>
            <person name="Mishler D.B."/>
            <person name="Reski R."/>
            <person name="Grigoriev I."/>
            <person name="Quatrano R.S."/>
            <person name="Boore J.L."/>
        </authorList>
    </citation>
    <scope>NUCLEOTIDE SEQUENCE [LARGE SCALE GENOMIC DNA]</scope>
    <source>
        <strain evidence="6 7">cv. Gransden 2004</strain>
    </source>
</reference>
<proteinExistence type="inferred from homology"/>
<dbReference type="Gramene" id="Pp3c6_26210V3.18">
    <property type="protein sequence ID" value="Pp3c6_26210V3.18"/>
    <property type="gene ID" value="Pp3c6_26210"/>
</dbReference>
<dbReference type="Pfam" id="PF01535">
    <property type="entry name" value="PPR"/>
    <property type="match status" value="1"/>
</dbReference>
<evidence type="ECO:0000256" key="3">
    <source>
        <dbReference type="PROSITE-ProRule" id="PRU00708"/>
    </source>
</evidence>
<dbReference type="SUPFAM" id="SSF48452">
    <property type="entry name" value="TPR-like"/>
    <property type="match status" value="1"/>
</dbReference>
<sequence length="416" mass="46295">MSSMATLLVASSATCTILRTISNLGATCSHTSSERCGWSTLDIQTTISAAKPIEQTGYDAESSRFSHKTASKVPIRRGRGWGNTPQSRSDRAPPVLSPGAAALTRSILTQKSPQDVWDALDALPRCVGSWEDLMETVAEFRRQRKWRSAIVIYEWILQGSMFKPDVGCFNMLMDAYGRTKQWTEAENTFHLMKKFQCLPTETSFNVLMAAYSRGGQLERAERVLHEMKESNCSPGLVTYNTYLEVLNKSGSWQLAEDVFREMQNRGVPPAVNTFTLMINIYGKAHHSAKAEHLFQSMRKALCPPSLFTYTALINAHAREGNCVRAEEIFAELQSVGFVPDIYTYNALLEAYSRGGHPAGAKEVFETMLEAGVKADHVSYNILIDAFGRAGLISEWIKWKACTNLCKVVYASLTSSH</sequence>
<keyword evidence="5" id="KW-0732">Signal</keyword>
<feature type="repeat" description="PPR" evidence="3">
    <location>
        <begin position="270"/>
        <end position="304"/>
    </location>
</feature>
<evidence type="ECO:0000256" key="5">
    <source>
        <dbReference type="SAM" id="SignalP"/>
    </source>
</evidence>
<evidence type="ECO:0000313" key="6">
    <source>
        <dbReference type="EnsemblPlants" id="Pp3c6_26210V3.18"/>
    </source>
</evidence>
<comment type="similarity">
    <text evidence="1">Belongs to the PPR family. P subfamily.</text>
</comment>
<feature type="repeat" description="PPR" evidence="3">
    <location>
        <begin position="165"/>
        <end position="199"/>
    </location>
</feature>
<dbReference type="EnsemblPlants" id="Pp3c6_26210V3.8">
    <property type="protein sequence ID" value="Pp3c6_26210V3.8"/>
    <property type="gene ID" value="Pp3c6_26210"/>
</dbReference>